<dbReference type="InterPro" id="IPR010978">
    <property type="entry name" value="tRNA-bd_arm"/>
</dbReference>
<protein>
    <recommendedName>
        <fullName evidence="6">Phenylalanine--tRNA ligase alpha subunit</fullName>
        <ecNumber evidence="5">6.1.1.20</ecNumber>
    </recommendedName>
    <alternativeName>
        <fullName evidence="15">Phenylalanyl-tRNA synthetase alpha subunit</fullName>
    </alternativeName>
</protein>
<dbReference type="SUPFAM" id="SSF55681">
    <property type="entry name" value="Class II aaRS and biotin synthetases"/>
    <property type="match status" value="1"/>
</dbReference>
<dbReference type="GO" id="GO:0046872">
    <property type="term" value="F:metal ion binding"/>
    <property type="evidence" value="ECO:0007669"/>
    <property type="project" value="UniProtKB-KW"/>
</dbReference>
<dbReference type="PANTHER" id="PTHR11538:SF41">
    <property type="entry name" value="PHENYLALANINE--TRNA LIGASE, MITOCHONDRIAL"/>
    <property type="match status" value="1"/>
</dbReference>
<organism evidence="18">
    <name type="scientific">hydrothermal vent metagenome</name>
    <dbReference type="NCBI Taxonomy" id="652676"/>
    <lineage>
        <taxon>unclassified sequences</taxon>
        <taxon>metagenomes</taxon>
        <taxon>ecological metagenomes</taxon>
    </lineage>
</organism>
<comment type="subcellular location">
    <subcellularLocation>
        <location evidence="2">Cytoplasm</location>
    </subcellularLocation>
</comment>
<dbReference type="GO" id="GO:0005524">
    <property type="term" value="F:ATP binding"/>
    <property type="evidence" value="ECO:0007669"/>
    <property type="project" value="UniProtKB-KW"/>
</dbReference>
<keyword evidence="14 18" id="KW-0030">Aminoacyl-tRNA synthetase</keyword>
<dbReference type="InterPro" id="IPR004188">
    <property type="entry name" value="Phe-tRNA_ligase_II_N"/>
</dbReference>
<evidence type="ECO:0000256" key="4">
    <source>
        <dbReference type="ARBA" id="ARBA00011209"/>
    </source>
</evidence>
<keyword evidence="7" id="KW-0963">Cytoplasm</keyword>
<dbReference type="PROSITE" id="PS50862">
    <property type="entry name" value="AA_TRNA_LIGASE_II"/>
    <property type="match status" value="1"/>
</dbReference>
<comment type="similarity">
    <text evidence="3">Belongs to the class-II aminoacyl-tRNA synthetase family. Phe-tRNA synthetase alpha subunit type 1 subfamily.</text>
</comment>
<dbReference type="AlphaFoldDB" id="A0A3B0SPJ7"/>
<evidence type="ECO:0000256" key="14">
    <source>
        <dbReference type="ARBA" id="ARBA00023146"/>
    </source>
</evidence>
<evidence type="ECO:0000256" key="11">
    <source>
        <dbReference type="ARBA" id="ARBA00022840"/>
    </source>
</evidence>
<evidence type="ECO:0000256" key="8">
    <source>
        <dbReference type="ARBA" id="ARBA00022598"/>
    </source>
</evidence>
<dbReference type="Pfam" id="PF02912">
    <property type="entry name" value="Phe_tRNA-synt_N"/>
    <property type="match status" value="1"/>
</dbReference>
<evidence type="ECO:0000256" key="16">
    <source>
        <dbReference type="ARBA" id="ARBA00049255"/>
    </source>
</evidence>
<evidence type="ECO:0000256" key="6">
    <source>
        <dbReference type="ARBA" id="ARBA00015409"/>
    </source>
</evidence>
<dbReference type="Pfam" id="PF01409">
    <property type="entry name" value="tRNA-synt_2d"/>
    <property type="match status" value="1"/>
</dbReference>
<keyword evidence="13" id="KW-0648">Protein biosynthesis</keyword>
<evidence type="ECO:0000259" key="17">
    <source>
        <dbReference type="PROSITE" id="PS50862"/>
    </source>
</evidence>
<accession>A0A3B0SPJ7</accession>
<proteinExistence type="inferred from homology"/>
<dbReference type="CDD" id="cd00496">
    <property type="entry name" value="PheRS_alpha_core"/>
    <property type="match status" value="1"/>
</dbReference>
<sequence>MNILMDIRQELQTLASTAPAIIAATTTTAELADAEAEITGKRSPIAMARRSLGKIEPEQRRDVGILIKQVADALQHDIDERRNELTESEETAALAADAVDMTLPGRAPVVGTHHVIQQVVDEIVDIFVALGFTVARGPEIETSFYNFTALNIPDTHPSRLESDTMYVDFGDADEGVLLRTHTSPMQARYMEQHDPPVYVVVPGKVFRADPLDPTHSPVFHQVEGLAVDTNITFGDLKGTLEMFAKQFLGKDTEVKFIPHYFPFTEPSAEMHAFSNGRWLELLGCGMVNPAVFENVGYDPSAVTGFAFGMGVERMAMVRHGIQDLRHLLENDARVLRQFV</sequence>
<dbReference type="PANTHER" id="PTHR11538">
    <property type="entry name" value="PHENYLALANYL-TRNA SYNTHETASE"/>
    <property type="match status" value="1"/>
</dbReference>
<evidence type="ECO:0000256" key="7">
    <source>
        <dbReference type="ARBA" id="ARBA00022490"/>
    </source>
</evidence>
<name>A0A3B0SPJ7_9ZZZZ</name>
<evidence type="ECO:0000313" key="18">
    <source>
        <dbReference type="EMBL" id="VAW02499.1"/>
    </source>
</evidence>
<evidence type="ECO:0000256" key="5">
    <source>
        <dbReference type="ARBA" id="ARBA00012814"/>
    </source>
</evidence>
<dbReference type="GO" id="GO:0005737">
    <property type="term" value="C:cytoplasm"/>
    <property type="evidence" value="ECO:0007669"/>
    <property type="project" value="UniProtKB-SubCell"/>
</dbReference>
<evidence type="ECO:0000256" key="2">
    <source>
        <dbReference type="ARBA" id="ARBA00004496"/>
    </source>
</evidence>
<comment type="subunit">
    <text evidence="4">Tetramer of two alpha and two beta subunits.</text>
</comment>
<evidence type="ECO:0000256" key="1">
    <source>
        <dbReference type="ARBA" id="ARBA00001946"/>
    </source>
</evidence>
<evidence type="ECO:0000256" key="3">
    <source>
        <dbReference type="ARBA" id="ARBA00010207"/>
    </source>
</evidence>
<dbReference type="HAMAP" id="MF_00281">
    <property type="entry name" value="Phe_tRNA_synth_alpha1"/>
    <property type="match status" value="1"/>
</dbReference>
<comment type="cofactor">
    <cofactor evidence="1">
        <name>Mg(2+)</name>
        <dbReference type="ChEBI" id="CHEBI:18420"/>
    </cofactor>
</comment>
<evidence type="ECO:0000256" key="12">
    <source>
        <dbReference type="ARBA" id="ARBA00022842"/>
    </source>
</evidence>
<dbReference type="GO" id="GO:0004826">
    <property type="term" value="F:phenylalanine-tRNA ligase activity"/>
    <property type="evidence" value="ECO:0007669"/>
    <property type="project" value="UniProtKB-EC"/>
</dbReference>
<dbReference type="SUPFAM" id="SSF46589">
    <property type="entry name" value="tRNA-binding arm"/>
    <property type="match status" value="1"/>
</dbReference>
<dbReference type="InterPro" id="IPR002319">
    <property type="entry name" value="Phenylalanyl-tRNA_Synthase"/>
</dbReference>
<keyword evidence="8 18" id="KW-0436">Ligase</keyword>
<gene>
    <name evidence="18" type="ORF">MNBD_ACTINO02-2961</name>
</gene>
<keyword evidence="12" id="KW-0460">Magnesium</keyword>
<dbReference type="InterPro" id="IPR045864">
    <property type="entry name" value="aa-tRNA-synth_II/BPL/LPL"/>
</dbReference>
<dbReference type="InterPro" id="IPR006195">
    <property type="entry name" value="aa-tRNA-synth_II"/>
</dbReference>
<comment type="catalytic activity">
    <reaction evidence="16">
        <text>tRNA(Phe) + L-phenylalanine + ATP = L-phenylalanyl-tRNA(Phe) + AMP + diphosphate + H(+)</text>
        <dbReference type="Rhea" id="RHEA:19413"/>
        <dbReference type="Rhea" id="RHEA-COMP:9668"/>
        <dbReference type="Rhea" id="RHEA-COMP:9699"/>
        <dbReference type="ChEBI" id="CHEBI:15378"/>
        <dbReference type="ChEBI" id="CHEBI:30616"/>
        <dbReference type="ChEBI" id="CHEBI:33019"/>
        <dbReference type="ChEBI" id="CHEBI:58095"/>
        <dbReference type="ChEBI" id="CHEBI:78442"/>
        <dbReference type="ChEBI" id="CHEBI:78531"/>
        <dbReference type="ChEBI" id="CHEBI:456215"/>
        <dbReference type="EC" id="6.1.1.20"/>
    </reaction>
</comment>
<evidence type="ECO:0000256" key="15">
    <source>
        <dbReference type="ARBA" id="ARBA00030612"/>
    </source>
</evidence>
<dbReference type="EMBL" id="UOEK01000234">
    <property type="protein sequence ID" value="VAW02499.1"/>
    <property type="molecule type" value="Genomic_DNA"/>
</dbReference>
<dbReference type="InterPro" id="IPR022911">
    <property type="entry name" value="Phe_tRNA_ligase_alpha1_bac"/>
</dbReference>
<keyword evidence="11" id="KW-0067">ATP-binding</keyword>
<evidence type="ECO:0000256" key="13">
    <source>
        <dbReference type="ARBA" id="ARBA00022917"/>
    </source>
</evidence>
<feature type="domain" description="Aminoacyl-transfer RNA synthetases class-II family profile" evidence="17">
    <location>
        <begin position="115"/>
        <end position="337"/>
    </location>
</feature>
<dbReference type="EC" id="6.1.1.20" evidence="5"/>
<dbReference type="Gene3D" id="3.30.930.10">
    <property type="entry name" value="Bira Bifunctional Protein, Domain 2"/>
    <property type="match status" value="1"/>
</dbReference>
<dbReference type="GO" id="GO:0006432">
    <property type="term" value="P:phenylalanyl-tRNA aminoacylation"/>
    <property type="evidence" value="ECO:0007669"/>
    <property type="project" value="InterPro"/>
</dbReference>
<keyword evidence="10" id="KW-0547">Nucleotide-binding</keyword>
<evidence type="ECO:0000256" key="9">
    <source>
        <dbReference type="ARBA" id="ARBA00022723"/>
    </source>
</evidence>
<dbReference type="GO" id="GO:0000049">
    <property type="term" value="F:tRNA binding"/>
    <property type="evidence" value="ECO:0007669"/>
    <property type="project" value="InterPro"/>
</dbReference>
<evidence type="ECO:0000256" key="10">
    <source>
        <dbReference type="ARBA" id="ARBA00022741"/>
    </source>
</evidence>
<dbReference type="NCBIfam" id="TIGR00468">
    <property type="entry name" value="pheS"/>
    <property type="match status" value="1"/>
</dbReference>
<dbReference type="InterPro" id="IPR004529">
    <property type="entry name" value="Phe-tRNA-synth_IIc_asu"/>
</dbReference>
<keyword evidence="9" id="KW-0479">Metal-binding</keyword>
<reference evidence="18" key="1">
    <citation type="submission" date="2018-06" db="EMBL/GenBank/DDBJ databases">
        <authorList>
            <person name="Zhirakovskaya E."/>
        </authorList>
    </citation>
    <scope>NUCLEOTIDE SEQUENCE</scope>
</reference>